<evidence type="ECO:0000256" key="7">
    <source>
        <dbReference type="ARBA" id="ARBA00022454"/>
    </source>
</evidence>
<evidence type="ECO:0000256" key="10">
    <source>
        <dbReference type="ARBA" id="ARBA00022630"/>
    </source>
</evidence>
<dbReference type="PANTHER" id="PTHR43884">
    <property type="entry name" value="ACYL-COA DEHYDROGENASE"/>
    <property type="match status" value="1"/>
</dbReference>
<dbReference type="GO" id="GO:0046359">
    <property type="term" value="P:butyrate catabolic process"/>
    <property type="evidence" value="ECO:0007669"/>
    <property type="project" value="TreeGrafter"/>
</dbReference>
<evidence type="ECO:0000259" key="24">
    <source>
        <dbReference type="Pfam" id="PF00441"/>
    </source>
</evidence>
<comment type="similarity">
    <text evidence="5">Belongs to the DASH complex SPC34 family.</text>
</comment>
<dbReference type="InterPro" id="IPR036250">
    <property type="entry name" value="AcylCo_DH-like_C"/>
</dbReference>
<evidence type="ECO:0000256" key="14">
    <source>
        <dbReference type="ARBA" id="ARBA00022829"/>
    </source>
</evidence>
<keyword evidence="12" id="KW-0498">Mitosis</keyword>
<evidence type="ECO:0000256" key="4">
    <source>
        <dbReference type="ARBA" id="ARBA00004629"/>
    </source>
</evidence>
<keyword evidence="14" id="KW-0159">Chromosome partition</keyword>
<evidence type="ECO:0000256" key="21">
    <source>
        <dbReference type="ARBA" id="ARBA00044112"/>
    </source>
</evidence>
<dbReference type="Pfam" id="PF00441">
    <property type="entry name" value="Acyl-CoA_dh_1"/>
    <property type="match status" value="1"/>
</dbReference>
<dbReference type="SUPFAM" id="SSF47203">
    <property type="entry name" value="Acyl-CoA dehydrogenase C-terminal domain-like"/>
    <property type="match status" value="1"/>
</dbReference>
<dbReference type="Gene3D" id="1.10.540.10">
    <property type="entry name" value="Acyl-CoA dehydrogenase/oxidase, N-terminal domain"/>
    <property type="match status" value="1"/>
</dbReference>
<sequence>MTLLDAHLEQISLCAASIAELPLAQDPSAATNRRNTIFSANGPGNGISGGGANAVRAPRRNTAVAAVLGTELVDKIRRGGGGGAGTGLGYRTFDGSNRNDVDVETLLEGAEKLLGVYPIPGVRERIAAMRQRHARLEASIEHYEYKIAEQTTQLSKVNRSRDYIEDEPEAIDAETQAPAFQPMTSEDLQREDDEVRQLEKKKKGLEDRQNTLRKNIKAFAENVLSTAPNLYNHLPNQRSRFEATLPIYQNAVNIGLIKGQVPLPLGGTAGSLIEAAIVAEELHAVEPSTSLTILGTGLGLTPLILAGSKEQHEKFLRPFLVQEGEPIAAFVHSEPGGTANWLEKGAPGLQTTAYLDGDEWVVDGEKLWTTNSSGWDQKGATLQCVACRNSRPDIPQDPASDPSSNILILIITREDIAANDPSAYTVLSDPDLVGHKSTTGPHSRFTSFRVPSFNLLSPPGSGAVVIEQTFGTSGALVAAFSVGIMRAAFEAALRFCKEDSRGGTKKIIEHQSVADKLMDIKMRIEAARALTWKALSTAERGDVSWEAKLEICLEAKIWCSEQAPKAVLDAMAVVGMKAYAKDMPFSRLLEDAVVLPLFDGGNVGVRRRQLEKIFHQADYQPWAATYET</sequence>
<dbReference type="SUPFAM" id="SSF56645">
    <property type="entry name" value="Acyl-CoA dehydrogenase NM domain-like"/>
    <property type="match status" value="1"/>
</dbReference>
<keyword evidence="20" id="KW-0137">Centromere</keyword>
<evidence type="ECO:0000256" key="8">
    <source>
        <dbReference type="ARBA" id="ARBA00022490"/>
    </source>
</evidence>
<comment type="cofactor">
    <cofactor evidence="1">
        <name>FAD</name>
        <dbReference type="ChEBI" id="CHEBI:57692"/>
    </cofactor>
</comment>
<dbReference type="AlphaFoldDB" id="A0A6G1KGH8"/>
<proteinExistence type="inferred from homology"/>
<keyword evidence="11" id="KW-0493">Microtubule</keyword>
<evidence type="ECO:0000256" key="2">
    <source>
        <dbReference type="ARBA" id="ARBA00004123"/>
    </source>
</evidence>
<dbReference type="EMBL" id="MU005767">
    <property type="protein sequence ID" value="KAF2711743.1"/>
    <property type="molecule type" value="Genomic_DNA"/>
</dbReference>
<gene>
    <name evidence="26" type="ORF">K504DRAFT_403055</name>
</gene>
<keyword evidence="9" id="KW-0132">Cell division</keyword>
<dbReference type="PANTHER" id="PTHR43884:SF12">
    <property type="entry name" value="ISOVALERYL-COA DEHYDROGENASE, MITOCHONDRIAL-RELATED"/>
    <property type="match status" value="1"/>
</dbReference>
<dbReference type="InterPro" id="IPR009100">
    <property type="entry name" value="AcylCoA_DH/oxidase_NM_dom_sf"/>
</dbReference>
<evidence type="ECO:0000256" key="16">
    <source>
        <dbReference type="ARBA" id="ARBA00023054"/>
    </source>
</evidence>
<dbReference type="InterPro" id="IPR046373">
    <property type="entry name" value="Acyl-CoA_Oxase/DH_mid-dom_sf"/>
</dbReference>
<keyword evidence="10" id="KW-0285">Flavoprotein</keyword>
<organism evidence="26 27">
    <name type="scientific">Pleomassaria siparia CBS 279.74</name>
    <dbReference type="NCBI Taxonomy" id="1314801"/>
    <lineage>
        <taxon>Eukaryota</taxon>
        <taxon>Fungi</taxon>
        <taxon>Dikarya</taxon>
        <taxon>Ascomycota</taxon>
        <taxon>Pezizomycotina</taxon>
        <taxon>Dothideomycetes</taxon>
        <taxon>Pleosporomycetidae</taxon>
        <taxon>Pleosporales</taxon>
        <taxon>Pleomassariaceae</taxon>
        <taxon>Pleomassaria</taxon>
    </lineage>
</organism>
<dbReference type="Proteomes" id="UP000799428">
    <property type="component" value="Unassembled WGS sequence"/>
</dbReference>
<dbReference type="InterPro" id="IPR037069">
    <property type="entry name" value="AcylCoA_DH/ox_N_sf"/>
</dbReference>
<dbReference type="GO" id="GO:0008608">
    <property type="term" value="P:attachment of spindle microtubules to kinetochore"/>
    <property type="evidence" value="ECO:0007669"/>
    <property type="project" value="InterPro"/>
</dbReference>
<dbReference type="InterPro" id="IPR013966">
    <property type="entry name" value="Spc34"/>
</dbReference>
<evidence type="ECO:0000256" key="20">
    <source>
        <dbReference type="ARBA" id="ARBA00023328"/>
    </source>
</evidence>
<keyword evidence="13" id="KW-0274">FAD</keyword>
<keyword evidence="16 23" id="KW-0175">Coiled coil</keyword>
<dbReference type="InterPro" id="IPR013786">
    <property type="entry name" value="AcylCoA_DH/ox_N"/>
</dbReference>
<dbReference type="GO" id="GO:0005876">
    <property type="term" value="C:spindle microtubule"/>
    <property type="evidence" value="ECO:0007669"/>
    <property type="project" value="InterPro"/>
</dbReference>
<accession>A0A6G1KGH8</accession>
<feature type="domain" description="Acyl-CoA dehydrogenase/oxidase C-terminal" evidence="24">
    <location>
        <begin position="460"/>
        <end position="601"/>
    </location>
</feature>
<evidence type="ECO:0000256" key="11">
    <source>
        <dbReference type="ARBA" id="ARBA00022701"/>
    </source>
</evidence>
<evidence type="ECO:0000256" key="18">
    <source>
        <dbReference type="ARBA" id="ARBA00023242"/>
    </source>
</evidence>
<evidence type="ECO:0000256" key="5">
    <source>
        <dbReference type="ARBA" id="ARBA00008491"/>
    </source>
</evidence>
<evidence type="ECO:0000256" key="12">
    <source>
        <dbReference type="ARBA" id="ARBA00022776"/>
    </source>
</evidence>
<dbReference type="InterPro" id="IPR009075">
    <property type="entry name" value="AcylCo_DH/oxidase_C"/>
</dbReference>
<name>A0A6G1KGH8_9PLEO</name>
<keyword evidence="7" id="KW-0158">Chromosome</keyword>
<keyword evidence="19" id="KW-0131">Cell cycle</keyword>
<dbReference type="GO" id="GO:0050660">
    <property type="term" value="F:flavin adenine dinucleotide binding"/>
    <property type="evidence" value="ECO:0007669"/>
    <property type="project" value="InterPro"/>
</dbReference>
<keyword evidence="17" id="KW-0206">Cytoskeleton</keyword>
<dbReference type="Pfam" id="PF08657">
    <property type="entry name" value="DASH_Spc34"/>
    <property type="match status" value="1"/>
</dbReference>
<evidence type="ECO:0000256" key="9">
    <source>
        <dbReference type="ARBA" id="ARBA00022618"/>
    </source>
</evidence>
<keyword evidence="27" id="KW-1185">Reference proteome</keyword>
<evidence type="ECO:0000259" key="25">
    <source>
        <dbReference type="Pfam" id="PF02771"/>
    </source>
</evidence>
<evidence type="ECO:0000256" key="3">
    <source>
        <dbReference type="ARBA" id="ARBA00004186"/>
    </source>
</evidence>
<protein>
    <recommendedName>
        <fullName evidence="21">DASH complex subunit SPC34</fullName>
    </recommendedName>
    <alternativeName>
        <fullName evidence="22">Outer kinetochore protein SPC34</fullName>
    </alternativeName>
</protein>
<dbReference type="Gene3D" id="1.20.140.10">
    <property type="entry name" value="Butyryl-CoA Dehydrogenase, subunit A, domain 3"/>
    <property type="match status" value="1"/>
</dbReference>
<evidence type="ECO:0000256" key="13">
    <source>
        <dbReference type="ARBA" id="ARBA00022827"/>
    </source>
</evidence>
<dbReference type="OrthoDB" id="10016597at2759"/>
<dbReference type="GO" id="GO:0003995">
    <property type="term" value="F:acyl-CoA dehydrogenase activity"/>
    <property type="evidence" value="ECO:0007669"/>
    <property type="project" value="TreeGrafter"/>
</dbReference>
<evidence type="ECO:0000313" key="27">
    <source>
        <dbReference type="Proteomes" id="UP000799428"/>
    </source>
</evidence>
<dbReference type="CDD" id="cd00567">
    <property type="entry name" value="ACAD"/>
    <property type="match status" value="1"/>
</dbReference>
<evidence type="ECO:0000313" key="26">
    <source>
        <dbReference type="EMBL" id="KAF2711743.1"/>
    </source>
</evidence>
<evidence type="ECO:0000256" key="15">
    <source>
        <dbReference type="ARBA" id="ARBA00022838"/>
    </source>
</evidence>
<evidence type="ECO:0000256" key="23">
    <source>
        <dbReference type="SAM" id="Coils"/>
    </source>
</evidence>
<evidence type="ECO:0000256" key="6">
    <source>
        <dbReference type="ARBA" id="ARBA00009347"/>
    </source>
</evidence>
<evidence type="ECO:0000256" key="19">
    <source>
        <dbReference type="ARBA" id="ARBA00023306"/>
    </source>
</evidence>
<dbReference type="GO" id="GO:0042729">
    <property type="term" value="C:DASH complex"/>
    <property type="evidence" value="ECO:0007669"/>
    <property type="project" value="InterPro"/>
</dbReference>
<reference evidence="26" key="1">
    <citation type="journal article" date="2020" name="Stud. Mycol.">
        <title>101 Dothideomycetes genomes: a test case for predicting lifestyles and emergence of pathogens.</title>
        <authorList>
            <person name="Haridas S."/>
            <person name="Albert R."/>
            <person name="Binder M."/>
            <person name="Bloem J."/>
            <person name="Labutti K."/>
            <person name="Salamov A."/>
            <person name="Andreopoulos B."/>
            <person name="Baker S."/>
            <person name="Barry K."/>
            <person name="Bills G."/>
            <person name="Bluhm B."/>
            <person name="Cannon C."/>
            <person name="Castanera R."/>
            <person name="Culley D."/>
            <person name="Daum C."/>
            <person name="Ezra D."/>
            <person name="Gonzalez J."/>
            <person name="Henrissat B."/>
            <person name="Kuo A."/>
            <person name="Liang C."/>
            <person name="Lipzen A."/>
            <person name="Lutzoni F."/>
            <person name="Magnuson J."/>
            <person name="Mondo S."/>
            <person name="Nolan M."/>
            <person name="Ohm R."/>
            <person name="Pangilinan J."/>
            <person name="Park H.-J."/>
            <person name="Ramirez L."/>
            <person name="Alfaro M."/>
            <person name="Sun H."/>
            <person name="Tritt A."/>
            <person name="Yoshinaga Y."/>
            <person name="Zwiers L.-H."/>
            <person name="Turgeon B."/>
            <person name="Goodwin S."/>
            <person name="Spatafora J."/>
            <person name="Crous P."/>
            <person name="Grigoriev I."/>
        </authorList>
    </citation>
    <scope>NUCLEOTIDE SEQUENCE</scope>
    <source>
        <strain evidence="26">CBS 279.74</strain>
    </source>
</reference>
<dbReference type="GO" id="GO:0033539">
    <property type="term" value="P:fatty acid beta-oxidation using acyl-CoA dehydrogenase"/>
    <property type="evidence" value="ECO:0007669"/>
    <property type="project" value="TreeGrafter"/>
</dbReference>
<feature type="domain" description="Acyl-CoA dehydrogenase/oxidase N-terminal" evidence="25">
    <location>
        <begin position="207"/>
        <end position="320"/>
    </location>
</feature>
<dbReference type="GO" id="GO:0051301">
    <property type="term" value="P:cell division"/>
    <property type="evidence" value="ECO:0007669"/>
    <property type="project" value="UniProtKB-KW"/>
</dbReference>
<dbReference type="Pfam" id="PF02771">
    <property type="entry name" value="Acyl-CoA_dh_N"/>
    <property type="match status" value="1"/>
</dbReference>
<comment type="subcellular location">
    <subcellularLocation>
        <location evidence="4">Chromosome</location>
        <location evidence="4">Centromere</location>
        <location evidence="4">Kinetochore</location>
    </subcellularLocation>
    <subcellularLocation>
        <location evidence="3">Cytoplasm</location>
        <location evidence="3">Cytoskeleton</location>
        <location evidence="3">Spindle</location>
    </subcellularLocation>
    <subcellularLocation>
        <location evidence="2">Nucleus</location>
    </subcellularLocation>
</comment>
<comment type="similarity">
    <text evidence="6">Belongs to the acyl-CoA dehydrogenase family.</text>
</comment>
<evidence type="ECO:0000256" key="1">
    <source>
        <dbReference type="ARBA" id="ARBA00001974"/>
    </source>
</evidence>
<evidence type="ECO:0000256" key="17">
    <source>
        <dbReference type="ARBA" id="ARBA00023212"/>
    </source>
</evidence>
<keyword evidence="18" id="KW-0539">Nucleus</keyword>
<evidence type="ECO:0000256" key="22">
    <source>
        <dbReference type="ARBA" id="ARBA00044346"/>
    </source>
</evidence>
<keyword evidence="8" id="KW-0963">Cytoplasm</keyword>
<dbReference type="Gene3D" id="2.40.110.10">
    <property type="entry name" value="Butyryl-CoA Dehydrogenase, subunit A, domain 2"/>
    <property type="match status" value="1"/>
</dbReference>
<feature type="coiled-coil region" evidence="23">
    <location>
        <begin position="188"/>
        <end position="222"/>
    </location>
</feature>
<keyword evidence="15" id="KW-0995">Kinetochore</keyword>